<feature type="domain" description="DUF1731" evidence="3">
    <location>
        <begin position="265"/>
        <end position="311"/>
    </location>
</feature>
<organism evidence="4 5">
    <name type="scientific">Hufsiella ginkgonis</name>
    <dbReference type="NCBI Taxonomy" id="2695274"/>
    <lineage>
        <taxon>Bacteria</taxon>
        <taxon>Pseudomonadati</taxon>
        <taxon>Bacteroidota</taxon>
        <taxon>Sphingobacteriia</taxon>
        <taxon>Sphingobacteriales</taxon>
        <taxon>Sphingobacteriaceae</taxon>
        <taxon>Hufsiella</taxon>
    </lineage>
</organism>
<dbReference type="PANTHER" id="PTHR11092">
    <property type="entry name" value="SUGAR NUCLEOTIDE EPIMERASE RELATED"/>
    <property type="match status" value="1"/>
</dbReference>
<dbReference type="Proteomes" id="UP000451233">
    <property type="component" value="Unassembled WGS sequence"/>
</dbReference>
<dbReference type="EMBL" id="WVHS01000004">
    <property type="protein sequence ID" value="MXV16945.1"/>
    <property type="molecule type" value="Genomic_DNA"/>
</dbReference>
<keyword evidence="5" id="KW-1185">Reference proteome</keyword>
<dbReference type="Gene3D" id="3.40.50.720">
    <property type="entry name" value="NAD(P)-binding Rossmann-like Domain"/>
    <property type="match status" value="1"/>
</dbReference>
<accession>A0A7K1Y122</accession>
<dbReference type="SUPFAM" id="SSF51735">
    <property type="entry name" value="NAD(P)-binding Rossmann-fold domains"/>
    <property type="match status" value="1"/>
</dbReference>
<feature type="domain" description="NAD-dependent epimerase/dehydratase" evidence="2">
    <location>
        <begin position="17"/>
        <end position="236"/>
    </location>
</feature>
<dbReference type="InterPro" id="IPR010099">
    <property type="entry name" value="SDR39U1"/>
</dbReference>
<dbReference type="NCBIfam" id="TIGR01777">
    <property type="entry name" value="yfcH"/>
    <property type="match status" value="1"/>
</dbReference>
<proteinExistence type="inferred from homology"/>
<dbReference type="PANTHER" id="PTHR11092:SF0">
    <property type="entry name" value="EPIMERASE FAMILY PROTEIN SDR39U1"/>
    <property type="match status" value="1"/>
</dbReference>
<name>A0A7K1Y122_9SPHI</name>
<sequence length="314" mass="33983">MNEITSNSAPGETGKTILLTGGSGLVGKTLTELLLKNGHTVHHLTRNKTNRTPGARLFLWNVGQEQIDPASIRGVTTVIHLAGEGIAEKPWTTKRKEAIIKSRTDSIRLIYGLMKTHPHTIDTVISASAVGYYGDRGEEELTEESGAGTGFLSAACVAWEAAVDEAPEGTRVVKFRTGIVLGQDGGALGPLAKTVKFGLGTPLGSGKQWMPWIHIDDAARLYARAAEDPSIRGVFNMAAPNPVRNEDFTRMLAHYFKKPLWLPNVPAFALRILVGEMSTMVLASDRTSARKVTDTAFVFSYPNLADALKKIYGK</sequence>
<dbReference type="InterPro" id="IPR001509">
    <property type="entry name" value="Epimerase_deHydtase"/>
</dbReference>
<dbReference type="InterPro" id="IPR013549">
    <property type="entry name" value="DUF1731"/>
</dbReference>
<dbReference type="RefSeq" id="WP_160907959.1">
    <property type="nucleotide sequence ID" value="NZ_WVHS01000004.1"/>
</dbReference>
<evidence type="ECO:0000313" key="5">
    <source>
        <dbReference type="Proteomes" id="UP000451233"/>
    </source>
</evidence>
<reference evidence="4 5" key="1">
    <citation type="submission" date="2019-11" db="EMBL/GenBank/DDBJ databases">
        <title>Pedobacter sp. HMF7056 Genome sequencing and assembly.</title>
        <authorList>
            <person name="Kang H."/>
            <person name="Kim H."/>
            <person name="Joh K."/>
        </authorList>
    </citation>
    <scope>NUCLEOTIDE SEQUENCE [LARGE SCALE GENOMIC DNA]</scope>
    <source>
        <strain evidence="4 5">HMF7056</strain>
    </source>
</reference>
<evidence type="ECO:0000313" key="4">
    <source>
        <dbReference type="EMBL" id="MXV16945.1"/>
    </source>
</evidence>
<dbReference type="Pfam" id="PF01370">
    <property type="entry name" value="Epimerase"/>
    <property type="match status" value="1"/>
</dbReference>
<evidence type="ECO:0000259" key="3">
    <source>
        <dbReference type="Pfam" id="PF08338"/>
    </source>
</evidence>
<dbReference type="Pfam" id="PF08338">
    <property type="entry name" value="DUF1731"/>
    <property type="match status" value="1"/>
</dbReference>
<dbReference type="AlphaFoldDB" id="A0A7K1Y122"/>
<dbReference type="InterPro" id="IPR036291">
    <property type="entry name" value="NAD(P)-bd_dom_sf"/>
</dbReference>
<gene>
    <name evidence="4" type="ORF">GS398_16715</name>
</gene>
<protein>
    <submittedName>
        <fullName evidence="4">TIGR01777 family protein</fullName>
    </submittedName>
</protein>
<evidence type="ECO:0000256" key="1">
    <source>
        <dbReference type="ARBA" id="ARBA00009353"/>
    </source>
</evidence>
<comment type="similarity">
    <text evidence="1">Belongs to the NAD(P)-dependent epimerase/dehydratase family. SDR39U1 subfamily.</text>
</comment>
<comment type="caution">
    <text evidence="4">The sequence shown here is derived from an EMBL/GenBank/DDBJ whole genome shotgun (WGS) entry which is preliminary data.</text>
</comment>
<evidence type="ECO:0000259" key="2">
    <source>
        <dbReference type="Pfam" id="PF01370"/>
    </source>
</evidence>